<feature type="region of interest" description="Disordered" evidence="3">
    <location>
        <begin position="295"/>
        <end position="317"/>
    </location>
</feature>
<dbReference type="RefSeq" id="WP_123739219.1">
    <property type="nucleotide sequence ID" value="NZ_RKHQ01000001.1"/>
</dbReference>
<dbReference type="Gene3D" id="3.90.245.10">
    <property type="entry name" value="Ribonucleoside hydrolase-like"/>
    <property type="match status" value="1"/>
</dbReference>
<evidence type="ECO:0000256" key="3">
    <source>
        <dbReference type="SAM" id="MobiDB-lite"/>
    </source>
</evidence>
<proteinExistence type="predicted"/>
<dbReference type="InterPro" id="IPR023186">
    <property type="entry name" value="IUNH"/>
</dbReference>
<accession>A0A3N2DBE5</accession>
<dbReference type="PANTHER" id="PTHR12304">
    <property type="entry name" value="INOSINE-URIDINE PREFERRING NUCLEOSIDE HYDROLASE"/>
    <property type="match status" value="1"/>
</dbReference>
<evidence type="ECO:0000256" key="2">
    <source>
        <dbReference type="ARBA" id="ARBA00023295"/>
    </source>
</evidence>
<name>A0A3N2DBE5_9MICO</name>
<keyword evidence="1 5" id="KW-0378">Hydrolase</keyword>
<dbReference type="InterPro" id="IPR036452">
    <property type="entry name" value="Ribo_hydro-like"/>
</dbReference>
<dbReference type="GO" id="GO:0008477">
    <property type="term" value="F:purine nucleosidase activity"/>
    <property type="evidence" value="ECO:0007669"/>
    <property type="project" value="TreeGrafter"/>
</dbReference>
<dbReference type="AlphaFoldDB" id="A0A3N2DBE5"/>
<evidence type="ECO:0000256" key="1">
    <source>
        <dbReference type="ARBA" id="ARBA00022801"/>
    </source>
</evidence>
<evidence type="ECO:0000313" key="6">
    <source>
        <dbReference type="Proteomes" id="UP000275356"/>
    </source>
</evidence>
<evidence type="ECO:0000313" key="5">
    <source>
        <dbReference type="EMBL" id="ROR97130.1"/>
    </source>
</evidence>
<feature type="region of interest" description="Disordered" evidence="3">
    <location>
        <begin position="1"/>
        <end position="50"/>
    </location>
</feature>
<dbReference type="Pfam" id="PF01156">
    <property type="entry name" value="IU_nuc_hydro"/>
    <property type="match status" value="1"/>
</dbReference>
<gene>
    <name evidence="5" type="ORF">EDD28_1723</name>
</gene>
<dbReference type="SUPFAM" id="SSF53590">
    <property type="entry name" value="Nucleoside hydrolase"/>
    <property type="match status" value="1"/>
</dbReference>
<dbReference type="Proteomes" id="UP000275356">
    <property type="component" value="Unassembled WGS sequence"/>
</dbReference>
<dbReference type="OrthoDB" id="2530052at2"/>
<dbReference type="GO" id="GO:0006152">
    <property type="term" value="P:purine nucleoside catabolic process"/>
    <property type="evidence" value="ECO:0007669"/>
    <property type="project" value="TreeGrafter"/>
</dbReference>
<organism evidence="5 6">
    <name type="scientific">Salana multivorans</name>
    <dbReference type="NCBI Taxonomy" id="120377"/>
    <lineage>
        <taxon>Bacteria</taxon>
        <taxon>Bacillati</taxon>
        <taxon>Actinomycetota</taxon>
        <taxon>Actinomycetes</taxon>
        <taxon>Micrococcales</taxon>
        <taxon>Beutenbergiaceae</taxon>
        <taxon>Salana</taxon>
    </lineage>
</organism>
<sequence>MSPSVESRTGARRPDPPAPPVGSRTWTIGQTPWREHEEHPGGRTSVVLDNDYSGDPDGLYQLAHHLLSPSVRIAAVVGSRLPRTGRHASSPDTARDGELAALDLFARMGLASTELIHRGSPDPLPAPGSPAPSAATAAIIGSAMLASPEQPLLYLAGGGLTDLATALLVEPRIAERILLVWIGGGEHPGQAAAPPGASGVECNLGFDVPAAQVVFDTQPLRIWQVPRDAYRQCLVSETELRRRVGRSGRLGGFLYGMVRSAYHRAPDVREPLPESYVLGDSPLVLLSALRSAFEPDPASSSWHARPTPRIAPDGSYLDAPGAREMRVYSRLDTRLMLDDLYLKLEEFSQWQDGPAPSEGRSTS</sequence>
<dbReference type="PANTHER" id="PTHR12304:SF4">
    <property type="entry name" value="URIDINE NUCLEOSIDASE"/>
    <property type="match status" value="1"/>
</dbReference>
<feature type="domain" description="Inosine/uridine-preferring nucleoside hydrolase" evidence="4">
    <location>
        <begin position="122"/>
        <end position="264"/>
    </location>
</feature>
<comment type="caution">
    <text evidence="5">The sequence shown here is derived from an EMBL/GenBank/DDBJ whole genome shotgun (WGS) entry which is preliminary data.</text>
</comment>
<evidence type="ECO:0000259" key="4">
    <source>
        <dbReference type="Pfam" id="PF01156"/>
    </source>
</evidence>
<reference evidence="5 6" key="1">
    <citation type="submission" date="2018-11" db="EMBL/GenBank/DDBJ databases">
        <title>Sequencing the genomes of 1000 actinobacteria strains.</title>
        <authorList>
            <person name="Klenk H.-P."/>
        </authorList>
    </citation>
    <scope>NUCLEOTIDE SEQUENCE [LARGE SCALE GENOMIC DNA]</scope>
    <source>
        <strain evidence="5 6">DSM 13521</strain>
    </source>
</reference>
<dbReference type="GO" id="GO:0005829">
    <property type="term" value="C:cytosol"/>
    <property type="evidence" value="ECO:0007669"/>
    <property type="project" value="TreeGrafter"/>
</dbReference>
<keyword evidence="6" id="KW-1185">Reference proteome</keyword>
<dbReference type="EMBL" id="RKHQ01000001">
    <property type="protein sequence ID" value="ROR97130.1"/>
    <property type="molecule type" value="Genomic_DNA"/>
</dbReference>
<dbReference type="InterPro" id="IPR001910">
    <property type="entry name" value="Inosine/uridine_hydrolase_dom"/>
</dbReference>
<keyword evidence="2" id="KW-0326">Glycosidase</keyword>
<protein>
    <submittedName>
        <fullName evidence="5">Inosine-uridine nucleoside N-ribohydrolase</fullName>
    </submittedName>
</protein>